<evidence type="ECO:0000313" key="3">
    <source>
        <dbReference type="Proteomes" id="UP001224781"/>
    </source>
</evidence>
<keyword evidence="3" id="KW-1185">Reference proteome</keyword>
<evidence type="ECO:0000313" key="1">
    <source>
        <dbReference type="EMBL" id="MDQ1184549.1"/>
    </source>
</evidence>
<evidence type="ECO:0000313" key="2">
    <source>
        <dbReference type="EMBL" id="MDR6099904.1"/>
    </source>
</evidence>
<name>A0AAJ2BBE0_9HYPH</name>
<dbReference type="EMBL" id="JAVIZC010000001">
    <property type="protein sequence ID" value="MDR6099904.1"/>
    <property type="molecule type" value="Genomic_DNA"/>
</dbReference>
<dbReference type="EMBL" id="JAUTBL010000001">
    <property type="protein sequence ID" value="MDQ1184549.1"/>
    <property type="molecule type" value="Genomic_DNA"/>
</dbReference>
<organism evidence="2 4">
    <name type="scientific">Agrobacterium larrymoorei</name>
    <dbReference type="NCBI Taxonomy" id="160699"/>
    <lineage>
        <taxon>Bacteria</taxon>
        <taxon>Pseudomonadati</taxon>
        <taxon>Pseudomonadota</taxon>
        <taxon>Alphaproteobacteria</taxon>
        <taxon>Hyphomicrobiales</taxon>
        <taxon>Rhizobiaceae</taxon>
        <taxon>Rhizobium/Agrobacterium group</taxon>
        <taxon>Agrobacterium</taxon>
    </lineage>
</organism>
<comment type="caution">
    <text evidence="2">The sequence shown here is derived from an EMBL/GenBank/DDBJ whole genome shotgun (WGS) entry which is preliminary data.</text>
</comment>
<gene>
    <name evidence="2" type="ORF">QE369_000082</name>
    <name evidence="1" type="ORF">QE408_001671</name>
</gene>
<proteinExistence type="predicted"/>
<dbReference type="AlphaFoldDB" id="A0AAJ2BBE0"/>
<dbReference type="Proteomes" id="UP001255601">
    <property type="component" value="Unassembled WGS sequence"/>
</dbReference>
<evidence type="ECO:0000313" key="4">
    <source>
        <dbReference type="Proteomes" id="UP001255601"/>
    </source>
</evidence>
<protein>
    <submittedName>
        <fullName evidence="2">Uncharacterized protein</fullName>
    </submittedName>
</protein>
<accession>A0AAJ2BBE0</accession>
<reference evidence="2" key="1">
    <citation type="submission" date="2023-08" db="EMBL/GenBank/DDBJ databases">
        <title>Functional and genomic diversity of the sorghum phyllosphere microbiome.</title>
        <authorList>
            <person name="Shade A."/>
        </authorList>
    </citation>
    <scope>NUCLEOTIDE SEQUENCE</scope>
    <source>
        <strain evidence="2">SORGH_AS_0974</strain>
        <strain evidence="1 3">SORGH_AS_1126</strain>
    </source>
</reference>
<dbReference type="Proteomes" id="UP001224781">
    <property type="component" value="Unassembled WGS sequence"/>
</dbReference>
<sequence>MTDPIDNLRIAVSVIWRGCGEAPPTGENLDRAAANLADALASGRKVARIDDKTFQPLYGPRRDLE</sequence>
<dbReference type="RefSeq" id="WP_306930032.1">
    <property type="nucleotide sequence ID" value="NZ_JAUTBL010000001.1"/>
</dbReference>